<evidence type="ECO:0000256" key="2">
    <source>
        <dbReference type="SAM" id="Phobius"/>
    </source>
</evidence>
<keyword evidence="6" id="KW-1185">Reference proteome</keyword>
<comment type="caution">
    <text evidence="5">The sequence shown here is derived from an EMBL/GenBank/DDBJ whole genome shotgun (WGS) entry which is preliminary data.</text>
</comment>
<protein>
    <submittedName>
        <fullName evidence="5">FimV/HubP family polar landmark protein</fullName>
    </submittedName>
</protein>
<evidence type="ECO:0000256" key="1">
    <source>
        <dbReference type="SAM" id="MobiDB-lite"/>
    </source>
</evidence>
<sequence>MRHGLQYAAFVALGLMLTTPALAVSVGEIRPQSRVGEPLAVQIAIIDSEGFTDDSILVTPATAADHALLGMQRPIWLDQMVFTTVRDAKGQLQVRGKASALAPNSEQNFLVQLSWPGHVRLQQVSVSLPAAGSALPANDSVAESAGPAALPTTEATVVIPVRPRAVEKSTAVPVVESPVQARSGQLLVRHGDTLSQIASEWDQDLSLNQRQKIIRERNPQAFISGNINLIRAGASLSLPDTKTIEIPTERAANRWYQKALKQAEGLLEPTLKKPVVAAAGAENGDASADANLTLVSPGKDSGGASGAAENSGSDAAASALADAETERTSLLDKRLQLSNRLAALNEENADADKRLQVLDERLAAMERGEPVADDAADAVSDESSEHDNNWLWWLAAGIFWLLLFVVLLRQRAQNKEAASAAESAPESSKEDAVEAATEDRTEPTFDDTFANLTAGSSSLGSYDDEPAGDDDAEDEGEYDFLNDSESEAFQTRLDLAQAYLDMNEVDAARQLLDRVVEGGTSEQRARAKALIDELG</sequence>
<organism evidence="5 6">
    <name type="scientific">Paraperlucidibaca wandonensis</name>
    <dbReference type="NCBI Taxonomy" id="1268273"/>
    <lineage>
        <taxon>Bacteria</taxon>
        <taxon>Pseudomonadati</taxon>
        <taxon>Pseudomonadota</taxon>
        <taxon>Gammaproteobacteria</taxon>
        <taxon>Moraxellales</taxon>
        <taxon>Moraxellaceae</taxon>
        <taxon>Paraperlucidibaca</taxon>
    </lineage>
</organism>
<feature type="signal peptide" evidence="3">
    <location>
        <begin position="1"/>
        <end position="23"/>
    </location>
</feature>
<dbReference type="Pfam" id="PF25800">
    <property type="entry name" value="FimV_N"/>
    <property type="match status" value="1"/>
</dbReference>
<keyword evidence="2" id="KW-0812">Transmembrane</keyword>
<feature type="compositionally biased region" description="Polar residues" evidence="1">
    <location>
        <begin position="450"/>
        <end position="460"/>
    </location>
</feature>
<feature type="chain" id="PRO_5046872681" evidence="3">
    <location>
        <begin position="24"/>
        <end position="535"/>
    </location>
</feature>
<dbReference type="InterPro" id="IPR038440">
    <property type="entry name" value="FimV_C_sf"/>
</dbReference>
<feature type="domain" description="FimV N-terminal" evidence="4">
    <location>
        <begin position="25"/>
        <end position="126"/>
    </location>
</feature>
<accession>A0ABW3HFG8</accession>
<dbReference type="EMBL" id="JBHTIT010000001">
    <property type="protein sequence ID" value="MFD0949390.1"/>
    <property type="molecule type" value="Genomic_DNA"/>
</dbReference>
<feature type="region of interest" description="Disordered" evidence="1">
    <location>
        <begin position="418"/>
        <end position="477"/>
    </location>
</feature>
<reference evidence="6" key="1">
    <citation type="journal article" date="2019" name="Int. J. Syst. Evol. Microbiol.">
        <title>The Global Catalogue of Microorganisms (GCM) 10K type strain sequencing project: providing services to taxonomists for standard genome sequencing and annotation.</title>
        <authorList>
            <consortium name="The Broad Institute Genomics Platform"/>
            <consortium name="The Broad Institute Genome Sequencing Center for Infectious Disease"/>
            <person name="Wu L."/>
            <person name="Ma J."/>
        </authorList>
    </citation>
    <scope>NUCLEOTIDE SEQUENCE [LARGE SCALE GENOMIC DNA]</scope>
    <source>
        <strain evidence="6">CCUG 63419</strain>
    </source>
</reference>
<dbReference type="RefSeq" id="WP_379069061.1">
    <property type="nucleotide sequence ID" value="NZ_JBHTIT010000001.1"/>
</dbReference>
<dbReference type="Proteomes" id="UP001597044">
    <property type="component" value="Unassembled WGS sequence"/>
</dbReference>
<dbReference type="NCBIfam" id="TIGR03504">
    <property type="entry name" value="FimV_Cterm"/>
    <property type="match status" value="1"/>
</dbReference>
<proteinExistence type="predicted"/>
<feature type="compositionally biased region" description="Basic and acidic residues" evidence="1">
    <location>
        <begin position="427"/>
        <end position="443"/>
    </location>
</feature>
<dbReference type="NCBIfam" id="TIGR03505">
    <property type="entry name" value="FimV_core"/>
    <property type="match status" value="1"/>
</dbReference>
<dbReference type="InterPro" id="IPR057840">
    <property type="entry name" value="FimV_N"/>
</dbReference>
<gene>
    <name evidence="5" type="ORF">ACFQ0F_03120</name>
</gene>
<evidence type="ECO:0000313" key="6">
    <source>
        <dbReference type="Proteomes" id="UP001597044"/>
    </source>
</evidence>
<feature type="compositionally biased region" description="Acidic residues" evidence="1">
    <location>
        <begin position="462"/>
        <end position="477"/>
    </location>
</feature>
<evidence type="ECO:0000256" key="3">
    <source>
        <dbReference type="SAM" id="SignalP"/>
    </source>
</evidence>
<evidence type="ECO:0000313" key="5">
    <source>
        <dbReference type="EMBL" id="MFD0949390.1"/>
    </source>
</evidence>
<feature type="compositionally biased region" description="Low complexity" evidence="1">
    <location>
        <begin position="306"/>
        <end position="321"/>
    </location>
</feature>
<keyword evidence="3" id="KW-0732">Signal</keyword>
<keyword evidence="2" id="KW-0472">Membrane</keyword>
<feature type="region of interest" description="Disordered" evidence="1">
    <location>
        <begin position="290"/>
        <end position="321"/>
    </location>
</feature>
<dbReference type="Gene3D" id="1.20.58.2200">
    <property type="match status" value="1"/>
</dbReference>
<evidence type="ECO:0000259" key="4">
    <source>
        <dbReference type="Pfam" id="PF25800"/>
    </source>
</evidence>
<keyword evidence="2" id="KW-1133">Transmembrane helix</keyword>
<feature type="transmembrane region" description="Helical" evidence="2">
    <location>
        <begin position="390"/>
        <end position="408"/>
    </location>
</feature>
<name>A0ABW3HFG8_9GAMM</name>
<dbReference type="InterPro" id="IPR020012">
    <property type="entry name" value="LysM_FimV"/>
</dbReference>
<dbReference type="InterPro" id="IPR020011">
    <property type="entry name" value="FimV_C"/>
</dbReference>